<gene>
    <name evidence="2" type="ORF">SKAU_G00074380</name>
</gene>
<feature type="region of interest" description="Disordered" evidence="1">
    <location>
        <begin position="52"/>
        <end position="85"/>
    </location>
</feature>
<accession>A0A9Q1G888</accession>
<sequence>MSVGNLNSGPSTGLVVTSSGKLGCAVYAHGREGSQNTLSEMKSQLSACGLPTHLHMQPGDSGDLPALPDNAHVCPKTPPKQQGRSSQFCSQCLSSYLELVTPPPALLTLNGSDACGERHAEPHLHGGLFYASPRGESGLFPATSTSFKKQQSQSK</sequence>
<reference evidence="2" key="1">
    <citation type="journal article" date="2023" name="Science">
        <title>Genome structures resolve the early diversification of teleost fishes.</title>
        <authorList>
            <person name="Parey E."/>
            <person name="Louis A."/>
            <person name="Montfort J."/>
            <person name="Bouchez O."/>
            <person name="Roques C."/>
            <person name="Iampietro C."/>
            <person name="Lluch J."/>
            <person name="Castinel A."/>
            <person name="Donnadieu C."/>
            <person name="Desvignes T."/>
            <person name="Floi Bucao C."/>
            <person name="Jouanno E."/>
            <person name="Wen M."/>
            <person name="Mejri S."/>
            <person name="Dirks R."/>
            <person name="Jansen H."/>
            <person name="Henkel C."/>
            <person name="Chen W.J."/>
            <person name="Zahm M."/>
            <person name="Cabau C."/>
            <person name="Klopp C."/>
            <person name="Thompson A.W."/>
            <person name="Robinson-Rechavi M."/>
            <person name="Braasch I."/>
            <person name="Lecointre G."/>
            <person name="Bobe J."/>
            <person name="Postlethwait J.H."/>
            <person name="Berthelot C."/>
            <person name="Roest Crollius H."/>
            <person name="Guiguen Y."/>
        </authorList>
    </citation>
    <scope>NUCLEOTIDE SEQUENCE</scope>
    <source>
        <strain evidence="2">WJC10195</strain>
    </source>
</reference>
<evidence type="ECO:0000256" key="1">
    <source>
        <dbReference type="SAM" id="MobiDB-lite"/>
    </source>
</evidence>
<dbReference type="Proteomes" id="UP001152622">
    <property type="component" value="Chromosome 2"/>
</dbReference>
<name>A0A9Q1G888_SYNKA</name>
<comment type="caution">
    <text evidence="2">The sequence shown here is derived from an EMBL/GenBank/DDBJ whole genome shotgun (WGS) entry which is preliminary data.</text>
</comment>
<dbReference type="EMBL" id="JAINUF010000002">
    <property type="protein sequence ID" value="KAJ8376858.1"/>
    <property type="molecule type" value="Genomic_DNA"/>
</dbReference>
<evidence type="ECO:0000313" key="2">
    <source>
        <dbReference type="EMBL" id="KAJ8376858.1"/>
    </source>
</evidence>
<dbReference type="AlphaFoldDB" id="A0A9Q1G888"/>
<protein>
    <submittedName>
        <fullName evidence="2">Uncharacterized protein</fullName>
    </submittedName>
</protein>
<keyword evidence="3" id="KW-1185">Reference proteome</keyword>
<proteinExistence type="predicted"/>
<organism evidence="2 3">
    <name type="scientific">Synaphobranchus kaupii</name>
    <name type="common">Kaup's arrowtooth eel</name>
    <dbReference type="NCBI Taxonomy" id="118154"/>
    <lineage>
        <taxon>Eukaryota</taxon>
        <taxon>Metazoa</taxon>
        <taxon>Chordata</taxon>
        <taxon>Craniata</taxon>
        <taxon>Vertebrata</taxon>
        <taxon>Euteleostomi</taxon>
        <taxon>Actinopterygii</taxon>
        <taxon>Neopterygii</taxon>
        <taxon>Teleostei</taxon>
        <taxon>Anguilliformes</taxon>
        <taxon>Synaphobranchidae</taxon>
        <taxon>Synaphobranchus</taxon>
    </lineage>
</organism>
<evidence type="ECO:0000313" key="3">
    <source>
        <dbReference type="Proteomes" id="UP001152622"/>
    </source>
</evidence>